<dbReference type="PROSITE" id="PS50887">
    <property type="entry name" value="GGDEF"/>
    <property type="match status" value="1"/>
</dbReference>
<protein>
    <recommendedName>
        <fullName evidence="3">GGDEF domain-containing protein</fullName>
    </recommendedName>
</protein>
<keyword evidence="2" id="KW-0472">Membrane</keyword>
<evidence type="ECO:0000313" key="5">
    <source>
        <dbReference type="Proteomes" id="UP001500301"/>
    </source>
</evidence>
<proteinExistence type="predicted"/>
<dbReference type="InterPro" id="IPR050469">
    <property type="entry name" value="Diguanylate_Cyclase"/>
</dbReference>
<dbReference type="InterPro" id="IPR000160">
    <property type="entry name" value="GGDEF_dom"/>
</dbReference>
<dbReference type="Proteomes" id="UP001500301">
    <property type="component" value="Unassembled WGS sequence"/>
</dbReference>
<dbReference type="InterPro" id="IPR043128">
    <property type="entry name" value="Rev_trsase/Diguanyl_cyclase"/>
</dbReference>
<feature type="transmembrane region" description="Helical" evidence="2">
    <location>
        <begin position="79"/>
        <end position="99"/>
    </location>
</feature>
<feature type="transmembrane region" description="Helical" evidence="2">
    <location>
        <begin position="178"/>
        <end position="200"/>
    </location>
</feature>
<dbReference type="NCBIfam" id="TIGR00254">
    <property type="entry name" value="GGDEF"/>
    <property type="match status" value="1"/>
</dbReference>
<feature type="domain" description="GGDEF" evidence="3">
    <location>
        <begin position="321"/>
        <end position="459"/>
    </location>
</feature>
<evidence type="ECO:0000313" key="4">
    <source>
        <dbReference type="EMBL" id="GAA3538729.1"/>
    </source>
</evidence>
<feature type="transmembrane region" description="Helical" evidence="2">
    <location>
        <begin position="259"/>
        <end position="278"/>
    </location>
</feature>
<gene>
    <name evidence="4" type="ORF">GCM10022263_27900</name>
</gene>
<organism evidence="4 5">
    <name type="scientific">Nocardioides daeguensis</name>
    <dbReference type="NCBI Taxonomy" id="908359"/>
    <lineage>
        <taxon>Bacteria</taxon>
        <taxon>Bacillati</taxon>
        <taxon>Actinomycetota</taxon>
        <taxon>Actinomycetes</taxon>
        <taxon>Propionibacteriales</taxon>
        <taxon>Nocardioidaceae</taxon>
        <taxon>Nocardioides</taxon>
    </lineage>
</organism>
<dbReference type="EMBL" id="BAABBB010000013">
    <property type="protein sequence ID" value="GAA3538729.1"/>
    <property type="molecule type" value="Genomic_DNA"/>
</dbReference>
<dbReference type="SUPFAM" id="SSF55073">
    <property type="entry name" value="Nucleotide cyclase"/>
    <property type="match status" value="1"/>
</dbReference>
<dbReference type="Pfam" id="PF00990">
    <property type="entry name" value="GGDEF"/>
    <property type="match status" value="1"/>
</dbReference>
<feature type="compositionally biased region" description="Low complexity" evidence="1">
    <location>
        <begin position="455"/>
        <end position="475"/>
    </location>
</feature>
<feature type="transmembrane region" description="Helical" evidence="2">
    <location>
        <begin position="145"/>
        <end position="166"/>
    </location>
</feature>
<dbReference type="SMART" id="SM00267">
    <property type="entry name" value="GGDEF"/>
    <property type="match status" value="1"/>
</dbReference>
<evidence type="ECO:0000256" key="1">
    <source>
        <dbReference type="SAM" id="MobiDB-lite"/>
    </source>
</evidence>
<accession>A0ABP6VRZ7</accession>
<feature type="region of interest" description="Disordered" evidence="1">
    <location>
        <begin position="451"/>
        <end position="475"/>
    </location>
</feature>
<dbReference type="CDD" id="cd01949">
    <property type="entry name" value="GGDEF"/>
    <property type="match status" value="1"/>
</dbReference>
<evidence type="ECO:0000256" key="2">
    <source>
        <dbReference type="SAM" id="Phobius"/>
    </source>
</evidence>
<feature type="transmembrane region" description="Helical" evidence="2">
    <location>
        <begin position="111"/>
        <end position="133"/>
    </location>
</feature>
<reference evidence="5" key="1">
    <citation type="journal article" date="2019" name="Int. J. Syst. Evol. Microbiol.">
        <title>The Global Catalogue of Microorganisms (GCM) 10K type strain sequencing project: providing services to taxonomists for standard genome sequencing and annotation.</title>
        <authorList>
            <consortium name="The Broad Institute Genomics Platform"/>
            <consortium name="The Broad Institute Genome Sequencing Center for Infectious Disease"/>
            <person name="Wu L."/>
            <person name="Ma J."/>
        </authorList>
    </citation>
    <scope>NUCLEOTIDE SEQUENCE [LARGE SCALE GENOMIC DNA]</scope>
    <source>
        <strain evidence="5">JCM 17460</strain>
    </source>
</reference>
<name>A0ABP6VRZ7_9ACTN</name>
<sequence length="475" mass="50264">MLPGAGFAVAYGLAIFVGRATRVDGSEVSLVWPAAAVAVLWGLHARGLGRAQAALHWTLLVLLTFSVNLVTGATLGLSAWFVLVNVALSAVTVAVLCRDGRSVVLREPADLGRLVGAISAGTLVAAAVAVSWFAYEGQPDLPRTFALFAIRNGVTALTGVAVVLRLRDAQWRRPTLSGIRGAETLAFLATTVVVFTRVFWLNPGHPNAFGVMLPALWVSLRYTTTTSTMFLAGSGVSILWATLLGRGVLSGVAPTQQALLAQGMVGCLTIVVLTLALFRDSRNELIAELRDLAQRDPLTGLANRALLNQRLEEALRHEPPATVGVLLLDLDGFKSVNDAWGHEEGDLLLIEIADRLTEVARPGDMVARLGGDEFVVLCLGLADPAELELRAERVRQRVALPYGQASDAPYDRITASVGTAVSERASTPRSLLAAADRAMYDVKRAAAAPGVRGQATRAARWPAGPRAATGEPARG</sequence>
<dbReference type="Gene3D" id="3.30.70.270">
    <property type="match status" value="1"/>
</dbReference>
<keyword evidence="2" id="KW-0812">Transmembrane</keyword>
<feature type="transmembrane region" description="Helical" evidence="2">
    <location>
        <begin position="230"/>
        <end position="253"/>
    </location>
</feature>
<keyword evidence="5" id="KW-1185">Reference proteome</keyword>
<dbReference type="PANTHER" id="PTHR45138:SF9">
    <property type="entry name" value="DIGUANYLATE CYCLASE DGCM-RELATED"/>
    <property type="match status" value="1"/>
</dbReference>
<keyword evidence="2" id="KW-1133">Transmembrane helix</keyword>
<comment type="caution">
    <text evidence="4">The sequence shown here is derived from an EMBL/GenBank/DDBJ whole genome shotgun (WGS) entry which is preliminary data.</text>
</comment>
<dbReference type="InterPro" id="IPR029787">
    <property type="entry name" value="Nucleotide_cyclase"/>
</dbReference>
<evidence type="ECO:0000259" key="3">
    <source>
        <dbReference type="PROSITE" id="PS50887"/>
    </source>
</evidence>
<feature type="transmembrane region" description="Helical" evidence="2">
    <location>
        <begin position="30"/>
        <end position="48"/>
    </location>
</feature>
<dbReference type="PANTHER" id="PTHR45138">
    <property type="entry name" value="REGULATORY COMPONENTS OF SENSORY TRANSDUCTION SYSTEM"/>
    <property type="match status" value="1"/>
</dbReference>